<proteinExistence type="predicted"/>
<feature type="transmembrane region" description="Helical" evidence="5">
    <location>
        <begin position="74"/>
        <end position="97"/>
    </location>
</feature>
<keyword evidence="3 5" id="KW-1133">Transmembrane helix</keyword>
<feature type="transmembrane region" description="Helical" evidence="5">
    <location>
        <begin position="199"/>
        <end position="216"/>
    </location>
</feature>
<dbReference type="EMBL" id="KN832897">
    <property type="protein sequence ID" value="KIM93237.1"/>
    <property type="molecule type" value="Genomic_DNA"/>
</dbReference>
<feature type="transmembrane region" description="Helical" evidence="5">
    <location>
        <begin position="155"/>
        <end position="179"/>
    </location>
</feature>
<keyword evidence="2 5" id="KW-0812">Transmembrane</keyword>
<evidence type="ECO:0000256" key="2">
    <source>
        <dbReference type="ARBA" id="ARBA00022692"/>
    </source>
</evidence>
<protein>
    <recommendedName>
        <fullName evidence="8">RTA1 like protein</fullName>
    </recommendedName>
</protein>
<reference evidence="7" key="2">
    <citation type="submission" date="2015-01" db="EMBL/GenBank/DDBJ databases">
        <title>Evolutionary Origins and Diversification of the Mycorrhizal Mutualists.</title>
        <authorList>
            <consortium name="DOE Joint Genome Institute"/>
            <consortium name="Mycorrhizal Genomics Consortium"/>
            <person name="Kohler A."/>
            <person name="Kuo A."/>
            <person name="Nagy L.G."/>
            <person name="Floudas D."/>
            <person name="Copeland A."/>
            <person name="Barry K.W."/>
            <person name="Cichocki N."/>
            <person name="Veneault-Fourrey C."/>
            <person name="LaButti K."/>
            <person name="Lindquist E.A."/>
            <person name="Lipzen A."/>
            <person name="Lundell T."/>
            <person name="Morin E."/>
            <person name="Murat C."/>
            <person name="Riley R."/>
            <person name="Ohm R."/>
            <person name="Sun H."/>
            <person name="Tunlid A."/>
            <person name="Henrissat B."/>
            <person name="Grigoriev I.V."/>
            <person name="Hibbett D.S."/>
            <person name="Martin F."/>
        </authorList>
    </citation>
    <scope>NUCLEOTIDE SEQUENCE [LARGE SCALE GENOMIC DNA]</scope>
    <source>
        <strain evidence="7">Zn</strain>
    </source>
</reference>
<sequence>MSDPNAAYRLWDYVPSVAAGAVAAGVFGVFMIAHIIFLFKKRTYFCIPLAIGAFFETVGYGARAYAHYSVNSTIAYAVQSLFILLAPILFAASVYMYLGRIITAIDGEEYCFIRPKLLTKIFVSGDIFCFLVQGSGGGLMSGAKSTSRLHLGENVILAGLVLQIVIFLFFCMIALTFHIRMRQNYTPKTIDGTIPWQRLLLGLYFVSVLITLRNVVRAIEYGMGQDGYFLENEWTTYVFDGAPMAMVLATCMMWYNSGVGGRRRPHNLEGLSAIPLESRK</sequence>
<keyword evidence="4 5" id="KW-0472">Membrane</keyword>
<accession>A0A0C3CU62</accession>
<feature type="transmembrane region" description="Helical" evidence="5">
    <location>
        <begin position="44"/>
        <end position="62"/>
    </location>
</feature>
<dbReference type="Proteomes" id="UP000054321">
    <property type="component" value="Unassembled WGS sequence"/>
</dbReference>
<organism evidence="6 7">
    <name type="scientific">Oidiodendron maius (strain Zn)</name>
    <dbReference type="NCBI Taxonomy" id="913774"/>
    <lineage>
        <taxon>Eukaryota</taxon>
        <taxon>Fungi</taxon>
        <taxon>Dikarya</taxon>
        <taxon>Ascomycota</taxon>
        <taxon>Pezizomycotina</taxon>
        <taxon>Leotiomycetes</taxon>
        <taxon>Leotiomycetes incertae sedis</taxon>
        <taxon>Myxotrichaceae</taxon>
        <taxon>Oidiodendron</taxon>
    </lineage>
</organism>
<feature type="transmembrane region" description="Helical" evidence="5">
    <location>
        <begin position="117"/>
        <end position="135"/>
    </location>
</feature>
<keyword evidence="7" id="KW-1185">Reference proteome</keyword>
<gene>
    <name evidence="6" type="ORF">OIDMADRAFT_138155</name>
</gene>
<feature type="transmembrane region" description="Helical" evidence="5">
    <location>
        <begin position="13"/>
        <end position="37"/>
    </location>
</feature>
<reference evidence="6 7" key="1">
    <citation type="submission" date="2014-04" db="EMBL/GenBank/DDBJ databases">
        <authorList>
            <consortium name="DOE Joint Genome Institute"/>
            <person name="Kuo A."/>
            <person name="Martino E."/>
            <person name="Perotto S."/>
            <person name="Kohler A."/>
            <person name="Nagy L.G."/>
            <person name="Floudas D."/>
            <person name="Copeland A."/>
            <person name="Barry K.W."/>
            <person name="Cichocki N."/>
            <person name="Veneault-Fourrey C."/>
            <person name="LaButti K."/>
            <person name="Lindquist E.A."/>
            <person name="Lipzen A."/>
            <person name="Lundell T."/>
            <person name="Morin E."/>
            <person name="Murat C."/>
            <person name="Sun H."/>
            <person name="Tunlid A."/>
            <person name="Henrissat B."/>
            <person name="Grigoriev I.V."/>
            <person name="Hibbett D.S."/>
            <person name="Martin F."/>
            <person name="Nordberg H.P."/>
            <person name="Cantor M.N."/>
            <person name="Hua S.X."/>
        </authorList>
    </citation>
    <scope>NUCLEOTIDE SEQUENCE [LARGE SCALE GENOMIC DNA]</scope>
    <source>
        <strain evidence="6 7">Zn</strain>
    </source>
</reference>
<dbReference type="PANTHER" id="PTHR31465">
    <property type="entry name" value="PROTEIN RTA1-RELATED"/>
    <property type="match status" value="1"/>
</dbReference>
<evidence type="ECO:0000256" key="4">
    <source>
        <dbReference type="ARBA" id="ARBA00023136"/>
    </source>
</evidence>
<dbReference type="AlphaFoldDB" id="A0A0C3CU62"/>
<dbReference type="InParanoid" id="A0A0C3CU62"/>
<dbReference type="GO" id="GO:0016020">
    <property type="term" value="C:membrane"/>
    <property type="evidence" value="ECO:0007669"/>
    <property type="project" value="UniProtKB-SubCell"/>
</dbReference>
<dbReference type="PANTHER" id="PTHR31465:SF1">
    <property type="entry name" value="PROTEIN RTA1-RELATED"/>
    <property type="match status" value="1"/>
</dbReference>
<evidence type="ECO:0000256" key="5">
    <source>
        <dbReference type="SAM" id="Phobius"/>
    </source>
</evidence>
<dbReference type="InterPro" id="IPR007568">
    <property type="entry name" value="RTA1"/>
</dbReference>
<feature type="transmembrane region" description="Helical" evidence="5">
    <location>
        <begin position="236"/>
        <end position="255"/>
    </location>
</feature>
<evidence type="ECO:0000256" key="3">
    <source>
        <dbReference type="ARBA" id="ARBA00022989"/>
    </source>
</evidence>
<dbReference type="Pfam" id="PF04479">
    <property type="entry name" value="RTA1"/>
    <property type="match status" value="1"/>
</dbReference>
<dbReference type="HOGENOM" id="CLU_033465_3_3_1"/>
<name>A0A0C3CU62_OIDMZ</name>
<evidence type="ECO:0000313" key="7">
    <source>
        <dbReference type="Proteomes" id="UP000054321"/>
    </source>
</evidence>
<evidence type="ECO:0000256" key="1">
    <source>
        <dbReference type="ARBA" id="ARBA00004141"/>
    </source>
</evidence>
<dbReference type="STRING" id="913774.A0A0C3CU62"/>
<dbReference type="OrthoDB" id="3358017at2759"/>
<comment type="subcellular location">
    <subcellularLocation>
        <location evidence="1">Membrane</location>
        <topology evidence="1">Multi-pass membrane protein</topology>
    </subcellularLocation>
</comment>
<evidence type="ECO:0000313" key="6">
    <source>
        <dbReference type="EMBL" id="KIM93237.1"/>
    </source>
</evidence>
<evidence type="ECO:0008006" key="8">
    <source>
        <dbReference type="Google" id="ProtNLM"/>
    </source>
</evidence>